<organism evidence="3 4">
    <name type="scientific">Gossypium barbadense</name>
    <name type="common">Sea Island cotton</name>
    <name type="synonym">Hibiscus barbadensis</name>
    <dbReference type="NCBI Taxonomy" id="3634"/>
    <lineage>
        <taxon>Eukaryota</taxon>
        <taxon>Viridiplantae</taxon>
        <taxon>Streptophyta</taxon>
        <taxon>Embryophyta</taxon>
        <taxon>Tracheophyta</taxon>
        <taxon>Spermatophyta</taxon>
        <taxon>Magnoliopsida</taxon>
        <taxon>eudicotyledons</taxon>
        <taxon>Gunneridae</taxon>
        <taxon>Pentapetalae</taxon>
        <taxon>rosids</taxon>
        <taxon>malvids</taxon>
        <taxon>Malvales</taxon>
        <taxon>Malvaceae</taxon>
        <taxon>Malvoideae</taxon>
        <taxon>Gossypium</taxon>
    </lineage>
</organism>
<dbReference type="InterPro" id="IPR036812">
    <property type="entry name" value="NAD(P)_OxRdtase_dom_sf"/>
</dbReference>
<evidence type="ECO:0000256" key="1">
    <source>
        <dbReference type="ARBA" id="ARBA00022801"/>
    </source>
</evidence>
<dbReference type="Pfam" id="PF01764">
    <property type="entry name" value="Lipase_3"/>
    <property type="match status" value="1"/>
</dbReference>
<dbReference type="SUPFAM" id="SSF53474">
    <property type="entry name" value="alpha/beta-Hydrolases"/>
    <property type="match status" value="1"/>
</dbReference>
<proteinExistence type="predicted"/>
<protein>
    <recommendedName>
        <fullName evidence="2">Fungal lipase-type domain-containing protein</fullName>
    </recommendedName>
</protein>
<dbReference type="EMBL" id="KZ664543">
    <property type="protein sequence ID" value="PPS04820.1"/>
    <property type="molecule type" value="Genomic_DNA"/>
</dbReference>
<keyword evidence="1" id="KW-0378">Hydrolase</keyword>
<accession>A0A2P5XNC2</accession>
<dbReference type="Gene3D" id="3.40.50.1820">
    <property type="entry name" value="alpha/beta hydrolase"/>
    <property type="match status" value="1"/>
</dbReference>
<name>A0A2P5XNC2_GOSBA</name>
<dbReference type="AlphaFoldDB" id="A0A2P5XNC2"/>
<gene>
    <name evidence="3" type="ORF">GOBAR_AA15830</name>
</gene>
<dbReference type="GO" id="GO:0006629">
    <property type="term" value="P:lipid metabolic process"/>
    <property type="evidence" value="ECO:0007669"/>
    <property type="project" value="InterPro"/>
</dbReference>
<dbReference type="InterPro" id="IPR029058">
    <property type="entry name" value="AB_hydrolase_fold"/>
</dbReference>
<dbReference type="PANTHER" id="PTHR31479:SF12">
    <property type="entry name" value="SUPERFAMILY PROTEIN, PUTATIVE-RELATED"/>
    <property type="match status" value="1"/>
</dbReference>
<feature type="domain" description="Fungal lipase-type" evidence="2">
    <location>
        <begin position="175"/>
        <end position="226"/>
    </location>
</feature>
<dbReference type="Proteomes" id="UP000239757">
    <property type="component" value="Unassembled WGS sequence"/>
</dbReference>
<reference evidence="3 4" key="1">
    <citation type="submission" date="2015-01" db="EMBL/GenBank/DDBJ databases">
        <title>Genome of allotetraploid Gossypium barbadense reveals genomic plasticity and fiber elongation in cotton evolution.</title>
        <authorList>
            <person name="Chen X."/>
            <person name="Liu X."/>
            <person name="Zhao B."/>
            <person name="Zheng H."/>
            <person name="Hu Y."/>
            <person name="Lu G."/>
            <person name="Yang C."/>
            <person name="Chen J."/>
            <person name="Shan C."/>
            <person name="Zhang L."/>
            <person name="Zhou Y."/>
            <person name="Wang L."/>
            <person name="Guo W."/>
            <person name="Bai Y."/>
            <person name="Ruan J."/>
            <person name="Shangguan X."/>
            <person name="Mao Y."/>
            <person name="Jiang J."/>
            <person name="Zhu Y."/>
            <person name="Lei J."/>
            <person name="Kang H."/>
            <person name="Chen S."/>
            <person name="He X."/>
            <person name="Wang R."/>
            <person name="Wang Y."/>
            <person name="Chen J."/>
            <person name="Wang L."/>
            <person name="Yu S."/>
            <person name="Wang B."/>
            <person name="Wei J."/>
            <person name="Song S."/>
            <person name="Lu X."/>
            <person name="Gao Z."/>
            <person name="Gu W."/>
            <person name="Deng X."/>
            <person name="Ma D."/>
            <person name="Wang S."/>
            <person name="Liang W."/>
            <person name="Fang L."/>
            <person name="Cai C."/>
            <person name="Zhu X."/>
            <person name="Zhou B."/>
            <person name="Zhang Y."/>
            <person name="Chen Z."/>
            <person name="Xu S."/>
            <person name="Zhu R."/>
            <person name="Wang S."/>
            <person name="Zhang T."/>
            <person name="Zhao G."/>
        </authorList>
    </citation>
    <scope>NUCLEOTIDE SEQUENCE [LARGE SCALE GENOMIC DNA]</scope>
    <source>
        <strain evidence="4">cv. Xinhai21</strain>
        <tissue evidence="3">Leaf</tissue>
    </source>
</reference>
<evidence type="ECO:0000313" key="3">
    <source>
        <dbReference type="EMBL" id="PPS04820.1"/>
    </source>
</evidence>
<sequence>MDVHRHNLHLPGFFTKGMMFLLFPENEHIRVGHSDTSSWTNGQFALRFKTKAFDTLFSLLTGTTKIKNLDSNIESVKVKLTKEDLKEISDAIPIQEVAGEPFSLVGPKNLTTIDRNDDSHRRSLSASLVKGVSERERDRQVELRGGSETLAPQWWEFFNFKLVNELVHEDDESIFGAILEYVFPSATNPGPGYVIAFRDRVSKAGSSKVWLTGHSLGAAIAMLAGKNTTIFKDNKNVIRGLQLTITVIKGGVVLALGYSGDEDSFAAISGWNPCLFVNSRDFTCQGDIEHFKKRRKSDDVGVWGLISHHSLRNIVIKELKIMDVAISEPLQLLPSANLIENLSPPEESISPHKLRHWWKPDLNSRCTVYNYE</sequence>
<dbReference type="GO" id="GO:0016787">
    <property type="term" value="F:hydrolase activity"/>
    <property type="evidence" value="ECO:0007669"/>
    <property type="project" value="UniProtKB-KW"/>
</dbReference>
<dbReference type="InterPro" id="IPR002921">
    <property type="entry name" value="Fungal_lipase-type"/>
</dbReference>
<dbReference type="SUPFAM" id="SSF51430">
    <property type="entry name" value="NAD(P)-linked oxidoreductase"/>
    <property type="match status" value="1"/>
</dbReference>
<dbReference type="CDD" id="cd00741">
    <property type="entry name" value="Lipase"/>
    <property type="match status" value="1"/>
</dbReference>
<dbReference type="OrthoDB" id="941491at2759"/>
<evidence type="ECO:0000259" key="2">
    <source>
        <dbReference type="Pfam" id="PF01764"/>
    </source>
</evidence>
<evidence type="ECO:0000313" key="4">
    <source>
        <dbReference type="Proteomes" id="UP000239757"/>
    </source>
</evidence>
<dbReference type="PANTHER" id="PTHR31479">
    <property type="entry name" value="ALPHA/BETA-HYDROLASES SUPERFAMILY PROTEIN"/>
    <property type="match status" value="1"/>
</dbReference>